<dbReference type="AlphaFoldDB" id="A0A6N3GXA9"/>
<dbReference type="Gene3D" id="3.90.550.10">
    <property type="entry name" value="Spore Coat Polysaccharide Biosynthesis Protein SpsA, Chain A"/>
    <property type="match status" value="1"/>
</dbReference>
<sequence>MLNFGFFSPSECKVQRVVGTHESVHAKTLISILMGVRCEKGRIQQLQRAIDSILAQTYQDWELLICDDGSDSAIVDLLDHLAKLNPRIRLIREGTLFSLAPKLNACLRQAKGQWIARMDDDDISHPERLQRQIEFLHRNPNISFLGCYVKQMHSGKFVGMRKFPLLPTQRDFLFSMPFVHPTLMFRRKALEEVGGYDESSCCVLCEDYDLLLRMYNAGMIGANLPECLLDYSVDSLYIRRRKYRHRINEAITRYRRFYELRMLPGAWPYVIKPLFVGLLPLKMLNNFRDRRNNLGNRRNNLYE</sequence>
<protein>
    <submittedName>
        <fullName evidence="5">Glycosyltransferase EpsE</fullName>
        <ecNumber evidence="5">2.4.-.-</ecNumber>
    </submittedName>
</protein>
<comment type="similarity">
    <text evidence="1">Belongs to the glycosyltransferase 2 family.</text>
</comment>
<name>A0A6N3GXA9_FLAPL</name>
<accession>A0A6N3GXA9</accession>
<dbReference type="PANTHER" id="PTHR43685">
    <property type="entry name" value="GLYCOSYLTRANSFERASE"/>
    <property type="match status" value="1"/>
</dbReference>
<dbReference type="SUPFAM" id="SSF53448">
    <property type="entry name" value="Nucleotide-diphospho-sugar transferases"/>
    <property type="match status" value="1"/>
</dbReference>
<evidence type="ECO:0000256" key="3">
    <source>
        <dbReference type="ARBA" id="ARBA00022679"/>
    </source>
</evidence>
<dbReference type="PANTHER" id="PTHR43685:SF5">
    <property type="entry name" value="GLYCOSYLTRANSFERASE EPSE-RELATED"/>
    <property type="match status" value="1"/>
</dbReference>
<evidence type="ECO:0000256" key="2">
    <source>
        <dbReference type="ARBA" id="ARBA00022676"/>
    </source>
</evidence>
<dbReference type="InterPro" id="IPR050834">
    <property type="entry name" value="Glycosyltransf_2"/>
</dbReference>
<dbReference type="EMBL" id="CACRUB010000052">
    <property type="protein sequence ID" value="VYU69224.1"/>
    <property type="molecule type" value="Genomic_DNA"/>
</dbReference>
<dbReference type="EC" id="2.4.-.-" evidence="5"/>
<dbReference type="Pfam" id="PF00535">
    <property type="entry name" value="Glycos_transf_2"/>
    <property type="match status" value="1"/>
</dbReference>
<feature type="domain" description="Glycosyltransferase 2-like" evidence="4">
    <location>
        <begin position="43"/>
        <end position="193"/>
    </location>
</feature>
<gene>
    <name evidence="5" type="primary">epsE</name>
    <name evidence="5" type="ORF">FPLFYP42_03441</name>
</gene>
<reference evidence="5" key="1">
    <citation type="submission" date="2019-11" db="EMBL/GenBank/DDBJ databases">
        <authorList>
            <person name="Feng L."/>
        </authorList>
    </citation>
    <scope>NUCLEOTIDE SEQUENCE</scope>
    <source>
        <strain evidence="5">FplautiiLFYP42</strain>
    </source>
</reference>
<proteinExistence type="inferred from homology"/>
<evidence type="ECO:0000259" key="4">
    <source>
        <dbReference type="Pfam" id="PF00535"/>
    </source>
</evidence>
<keyword evidence="3 5" id="KW-0808">Transferase</keyword>
<dbReference type="InterPro" id="IPR001173">
    <property type="entry name" value="Glyco_trans_2-like"/>
</dbReference>
<dbReference type="InterPro" id="IPR029044">
    <property type="entry name" value="Nucleotide-diphossugar_trans"/>
</dbReference>
<evidence type="ECO:0000256" key="1">
    <source>
        <dbReference type="ARBA" id="ARBA00006739"/>
    </source>
</evidence>
<evidence type="ECO:0000313" key="5">
    <source>
        <dbReference type="EMBL" id="VYU69224.1"/>
    </source>
</evidence>
<dbReference type="RefSeq" id="WP_156622324.1">
    <property type="nucleotide sequence ID" value="NZ_CACRUB010000052.1"/>
</dbReference>
<dbReference type="GO" id="GO:0016757">
    <property type="term" value="F:glycosyltransferase activity"/>
    <property type="evidence" value="ECO:0007669"/>
    <property type="project" value="UniProtKB-KW"/>
</dbReference>
<organism evidence="5">
    <name type="scientific">Flavonifractor plautii</name>
    <name type="common">Fusobacterium plautii</name>
    <dbReference type="NCBI Taxonomy" id="292800"/>
    <lineage>
        <taxon>Bacteria</taxon>
        <taxon>Bacillati</taxon>
        <taxon>Bacillota</taxon>
        <taxon>Clostridia</taxon>
        <taxon>Eubacteriales</taxon>
        <taxon>Oscillospiraceae</taxon>
        <taxon>Flavonifractor</taxon>
    </lineage>
</organism>
<keyword evidence="2 5" id="KW-0328">Glycosyltransferase</keyword>